<feature type="region of interest" description="Disordered" evidence="1">
    <location>
        <begin position="389"/>
        <end position="409"/>
    </location>
</feature>
<keyword evidence="2" id="KW-0812">Transmembrane</keyword>
<dbReference type="Gene3D" id="2.60.120.620">
    <property type="entry name" value="q2cbj1_9rhob like domain"/>
    <property type="match status" value="1"/>
</dbReference>
<feature type="non-terminal residue" evidence="3">
    <location>
        <position position="409"/>
    </location>
</feature>
<keyword evidence="2" id="KW-1133">Transmembrane helix</keyword>
<dbReference type="Proteomes" id="UP000654075">
    <property type="component" value="Unassembled WGS sequence"/>
</dbReference>
<evidence type="ECO:0008006" key="5">
    <source>
        <dbReference type="Google" id="ProtNLM"/>
    </source>
</evidence>
<evidence type="ECO:0000256" key="2">
    <source>
        <dbReference type="SAM" id="Phobius"/>
    </source>
</evidence>
<evidence type="ECO:0000256" key="1">
    <source>
        <dbReference type="SAM" id="MobiDB-lite"/>
    </source>
</evidence>
<keyword evidence="2" id="KW-0472">Membrane</keyword>
<accession>A0A813EKD6</accession>
<dbReference type="SUPFAM" id="SSF51197">
    <property type="entry name" value="Clavaminate synthase-like"/>
    <property type="match status" value="1"/>
</dbReference>
<comment type="caution">
    <text evidence="3">The sequence shown here is derived from an EMBL/GenBank/DDBJ whole genome shotgun (WGS) entry which is preliminary data.</text>
</comment>
<feature type="compositionally biased region" description="Basic and acidic residues" evidence="1">
    <location>
        <begin position="395"/>
        <end position="409"/>
    </location>
</feature>
<evidence type="ECO:0000313" key="3">
    <source>
        <dbReference type="EMBL" id="CAE8602547.1"/>
    </source>
</evidence>
<name>A0A813EKD6_POLGL</name>
<proteinExistence type="predicted"/>
<feature type="transmembrane region" description="Helical" evidence="2">
    <location>
        <begin position="12"/>
        <end position="34"/>
    </location>
</feature>
<organism evidence="3 4">
    <name type="scientific">Polarella glacialis</name>
    <name type="common">Dinoflagellate</name>
    <dbReference type="NCBI Taxonomy" id="89957"/>
    <lineage>
        <taxon>Eukaryota</taxon>
        <taxon>Sar</taxon>
        <taxon>Alveolata</taxon>
        <taxon>Dinophyceae</taxon>
        <taxon>Suessiales</taxon>
        <taxon>Suessiaceae</taxon>
        <taxon>Polarella</taxon>
    </lineage>
</organism>
<reference evidence="3" key="1">
    <citation type="submission" date="2021-02" db="EMBL/GenBank/DDBJ databases">
        <authorList>
            <person name="Dougan E. K."/>
            <person name="Rhodes N."/>
            <person name="Thang M."/>
            <person name="Chan C."/>
        </authorList>
    </citation>
    <scope>NUCLEOTIDE SEQUENCE</scope>
</reference>
<dbReference type="EMBL" id="CAJNNV010014411">
    <property type="protein sequence ID" value="CAE8602547.1"/>
    <property type="molecule type" value="Genomic_DNA"/>
</dbReference>
<gene>
    <name evidence="3" type="ORF">PGLA1383_LOCUS20788</name>
</gene>
<evidence type="ECO:0000313" key="4">
    <source>
        <dbReference type="Proteomes" id="UP000654075"/>
    </source>
</evidence>
<sequence>SATRCCCKSTCLLMFGCLVTFWLPFAPAVLGLLLTGRWDTTPDPFTIESFGRISPSETQQVSGATNFARPERYFPEGVKLTDEQKAQYAKEGYVILRGALPAATVEHLLTDIVDYLGHPTETAESNGWMISDALFDFYTFGPLGSIASQLMDDSVTHLVRSWHHLKKPAMVPRITIPHYDGIECEDGYPPAQFPKRTKVKFYVPLYNKMAAMWMLNETSWEALLELTGNETKIRDFKEGTMPGFPYEVFGEAGWEKAGKLMTERRLEPWLDRGDVIVHSPCLLHMSAPKVGNTPMGFLGPSFGSSDSRYLGRIGNRQCDSGLDPMQDLSTAPSIDQVPNPECFPVVYPLDPARGIVKQHAKFRNGRFFDYIQGQMWSWQYVGSALKSAAFGQPEQPKKEEGQPKKEEEL</sequence>
<protein>
    <recommendedName>
        <fullName evidence="5">Phytanoyl-CoA dioxygenase</fullName>
    </recommendedName>
</protein>
<dbReference type="AlphaFoldDB" id="A0A813EKD6"/>
<keyword evidence="4" id="KW-1185">Reference proteome</keyword>